<gene>
    <name evidence="2" type="ORF">BU16DRAFT_545215</name>
</gene>
<evidence type="ECO:0000313" key="3">
    <source>
        <dbReference type="Proteomes" id="UP000799750"/>
    </source>
</evidence>
<dbReference type="InterPro" id="IPR001623">
    <property type="entry name" value="DnaJ_domain"/>
</dbReference>
<dbReference type="OrthoDB" id="10250354at2759"/>
<dbReference type="SMART" id="SM00271">
    <property type="entry name" value="DnaJ"/>
    <property type="match status" value="1"/>
</dbReference>
<keyword evidence="3" id="KW-1185">Reference proteome</keyword>
<accession>A0A6A6QA98</accession>
<dbReference type="Pfam" id="PF00226">
    <property type="entry name" value="DnaJ"/>
    <property type="match status" value="1"/>
</dbReference>
<protein>
    <recommendedName>
        <fullName evidence="1">J domain-containing protein</fullName>
    </recommendedName>
</protein>
<dbReference type="PROSITE" id="PS00636">
    <property type="entry name" value="DNAJ_1"/>
    <property type="match status" value="1"/>
</dbReference>
<dbReference type="GO" id="GO:0042407">
    <property type="term" value="P:cristae formation"/>
    <property type="evidence" value="ECO:0007669"/>
    <property type="project" value="TreeGrafter"/>
</dbReference>
<dbReference type="Proteomes" id="UP000799750">
    <property type="component" value="Unassembled WGS sequence"/>
</dbReference>
<dbReference type="PROSITE" id="PS50076">
    <property type="entry name" value="DNAJ_2"/>
    <property type="match status" value="1"/>
</dbReference>
<dbReference type="AlphaFoldDB" id="A0A6A6QA98"/>
<dbReference type="PANTHER" id="PTHR44157:SF1">
    <property type="entry name" value="DNAJ HOMOLOG SUBFAMILY C MEMBER 11"/>
    <property type="match status" value="1"/>
</dbReference>
<proteinExistence type="predicted"/>
<dbReference type="InterPro" id="IPR052243">
    <property type="entry name" value="Mito_inner_membrane_organizer"/>
</dbReference>
<feature type="domain" description="J" evidence="1">
    <location>
        <begin position="2"/>
        <end position="72"/>
    </location>
</feature>
<dbReference type="InterPro" id="IPR018253">
    <property type="entry name" value="DnaJ_domain_CS"/>
</dbReference>
<dbReference type="PRINTS" id="PR00625">
    <property type="entry name" value="JDOMAIN"/>
</dbReference>
<name>A0A6A6QA98_9PEZI</name>
<dbReference type="InterPro" id="IPR036869">
    <property type="entry name" value="J_dom_sf"/>
</dbReference>
<evidence type="ECO:0000259" key="1">
    <source>
        <dbReference type="PROSITE" id="PS50076"/>
    </source>
</evidence>
<dbReference type="PANTHER" id="PTHR44157">
    <property type="entry name" value="DNAJ HOMOLOG SUBFAMILY C MEMBER 11"/>
    <property type="match status" value="1"/>
</dbReference>
<dbReference type="GO" id="GO:0005739">
    <property type="term" value="C:mitochondrion"/>
    <property type="evidence" value="ECO:0007669"/>
    <property type="project" value="GOC"/>
</dbReference>
<evidence type="ECO:0000313" key="2">
    <source>
        <dbReference type="EMBL" id="KAF2488543.1"/>
    </source>
</evidence>
<sequence>MSHYTHLSLPTSATAAEIKRAYETLSAHYHPDAQSHADGEQRETVLRLYQGIQEAWAVLKDPASKKIYDRNLAKQEKLRGIKWELKGHEWREYEARCRLLWEVEEKKGKSWS</sequence>
<organism evidence="2 3">
    <name type="scientific">Lophium mytilinum</name>
    <dbReference type="NCBI Taxonomy" id="390894"/>
    <lineage>
        <taxon>Eukaryota</taxon>
        <taxon>Fungi</taxon>
        <taxon>Dikarya</taxon>
        <taxon>Ascomycota</taxon>
        <taxon>Pezizomycotina</taxon>
        <taxon>Dothideomycetes</taxon>
        <taxon>Pleosporomycetidae</taxon>
        <taxon>Mytilinidiales</taxon>
        <taxon>Mytilinidiaceae</taxon>
        <taxon>Lophium</taxon>
    </lineage>
</organism>
<dbReference type="EMBL" id="MU004202">
    <property type="protein sequence ID" value="KAF2488543.1"/>
    <property type="molecule type" value="Genomic_DNA"/>
</dbReference>
<dbReference type="SUPFAM" id="SSF46565">
    <property type="entry name" value="Chaperone J-domain"/>
    <property type="match status" value="1"/>
</dbReference>
<reference evidence="2" key="1">
    <citation type="journal article" date="2020" name="Stud. Mycol.">
        <title>101 Dothideomycetes genomes: a test case for predicting lifestyles and emergence of pathogens.</title>
        <authorList>
            <person name="Haridas S."/>
            <person name="Albert R."/>
            <person name="Binder M."/>
            <person name="Bloem J."/>
            <person name="Labutti K."/>
            <person name="Salamov A."/>
            <person name="Andreopoulos B."/>
            <person name="Baker S."/>
            <person name="Barry K."/>
            <person name="Bills G."/>
            <person name="Bluhm B."/>
            <person name="Cannon C."/>
            <person name="Castanera R."/>
            <person name="Culley D."/>
            <person name="Daum C."/>
            <person name="Ezra D."/>
            <person name="Gonzalez J."/>
            <person name="Henrissat B."/>
            <person name="Kuo A."/>
            <person name="Liang C."/>
            <person name="Lipzen A."/>
            <person name="Lutzoni F."/>
            <person name="Magnuson J."/>
            <person name="Mondo S."/>
            <person name="Nolan M."/>
            <person name="Ohm R."/>
            <person name="Pangilinan J."/>
            <person name="Park H.-J."/>
            <person name="Ramirez L."/>
            <person name="Alfaro M."/>
            <person name="Sun H."/>
            <person name="Tritt A."/>
            <person name="Yoshinaga Y."/>
            <person name="Zwiers L.-H."/>
            <person name="Turgeon B."/>
            <person name="Goodwin S."/>
            <person name="Spatafora J."/>
            <person name="Crous P."/>
            <person name="Grigoriev I."/>
        </authorList>
    </citation>
    <scope>NUCLEOTIDE SEQUENCE</scope>
    <source>
        <strain evidence="2">CBS 269.34</strain>
    </source>
</reference>
<dbReference type="CDD" id="cd06257">
    <property type="entry name" value="DnaJ"/>
    <property type="match status" value="1"/>
</dbReference>
<dbReference type="Gene3D" id="1.10.287.110">
    <property type="entry name" value="DnaJ domain"/>
    <property type="match status" value="1"/>
</dbReference>